<dbReference type="Gene3D" id="3.90.190.10">
    <property type="entry name" value="Protein tyrosine phosphatase superfamily"/>
    <property type="match status" value="1"/>
</dbReference>
<dbReference type="GO" id="GO:0004725">
    <property type="term" value="F:protein tyrosine phosphatase activity"/>
    <property type="evidence" value="ECO:0007669"/>
    <property type="project" value="UniProtKB-EC"/>
</dbReference>
<reference evidence="4" key="1">
    <citation type="submission" date="2018-05" db="EMBL/GenBank/DDBJ databases">
        <authorList>
            <person name="Lanie J.A."/>
            <person name="Ng W.-L."/>
            <person name="Kazmierczak K.M."/>
            <person name="Andrzejewski T.M."/>
            <person name="Davidsen T.M."/>
            <person name="Wayne K.J."/>
            <person name="Tettelin H."/>
            <person name="Glass J.I."/>
            <person name="Rusch D."/>
            <person name="Podicherti R."/>
            <person name="Tsui H.-C.T."/>
            <person name="Winkler M.E."/>
        </authorList>
    </citation>
    <scope>NUCLEOTIDE SEQUENCE</scope>
</reference>
<dbReference type="InterPro" id="IPR029021">
    <property type="entry name" value="Prot-tyrosine_phosphatase-like"/>
</dbReference>
<dbReference type="EC" id="3.1.3.48" evidence="1"/>
<dbReference type="InterPro" id="IPR000387">
    <property type="entry name" value="Tyr_Pase_dom"/>
</dbReference>
<dbReference type="PROSITE" id="PS50056">
    <property type="entry name" value="TYR_PHOSPHATASE_2"/>
    <property type="match status" value="1"/>
</dbReference>
<sequence length="133" mass="14161">MEADVDIVVSLLTPEETVDMGLVDEAEAMNQAGISFRSVPTPDFGVLDDYSEAQAVIGELVDHLNNGQAAVVHCRGGIGRSSTIAAAALTQLGLEPNEAMELIADARGLRVPETQTQRLWVHGYAEWSAEATP</sequence>
<organism evidence="4">
    <name type="scientific">marine metagenome</name>
    <dbReference type="NCBI Taxonomy" id="408172"/>
    <lineage>
        <taxon>unclassified sequences</taxon>
        <taxon>metagenomes</taxon>
        <taxon>ecological metagenomes</taxon>
    </lineage>
</organism>
<proteinExistence type="predicted"/>
<evidence type="ECO:0000313" key="4">
    <source>
        <dbReference type="EMBL" id="SUZ64167.1"/>
    </source>
</evidence>
<evidence type="ECO:0000259" key="3">
    <source>
        <dbReference type="PROSITE" id="PS50206"/>
    </source>
</evidence>
<evidence type="ECO:0000256" key="1">
    <source>
        <dbReference type="ARBA" id="ARBA00013064"/>
    </source>
</evidence>
<accession>A0A381PD31</accession>
<dbReference type="EMBL" id="UINC01000928">
    <property type="protein sequence ID" value="SUZ64167.1"/>
    <property type="molecule type" value="Genomic_DNA"/>
</dbReference>
<gene>
    <name evidence="4" type="ORF">METZ01_LOCUS17021</name>
</gene>
<dbReference type="SUPFAM" id="SSF52799">
    <property type="entry name" value="(Phosphotyrosine protein) phosphatases II"/>
    <property type="match status" value="1"/>
</dbReference>
<feature type="domain" description="Rhodanese" evidence="3">
    <location>
        <begin position="52"/>
        <end position="116"/>
    </location>
</feature>
<evidence type="ECO:0000259" key="2">
    <source>
        <dbReference type="PROSITE" id="PS50056"/>
    </source>
</evidence>
<dbReference type="InterPro" id="IPR016130">
    <property type="entry name" value="Tyr_Pase_AS"/>
</dbReference>
<dbReference type="AlphaFoldDB" id="A0A381PD31"/>
<protein>
    <recommendedName>
        <fullName evidence="1">protein-tyrosine-phosphatase</fullName>
        <ecNumber evidence="1">3.1.3.48</ecNumber>
    </recommendedName>
</protein>
<name>A0A381PD31_9ZZZZ</name>
<dbReference type="PROSITE" id="PS50206">
    <property type="entry name" value="RHODANESE_3"/>
    <property type="match status" value="1"/>
</dbReference>
<dbReference type="PROSITE" id="PS00383">
    <property type="entry name" value="TYR_PHOSPHATASE_1"/>
    <property type="match status" value="1"/>
</dbReference>
<dbReference type="Pfam" id="PF22785">
    <property type="entry name" value="Tc-R-P"/>
    <property type="match status" value="1"/>
</dbReference>
<feature type="domain" description="Tyrosine specific protein phosphatases" evidence="2">
    <location>
        <begin position="51"/>
        <end position="118"/>
    </location>
</feature>
<dbReference type="InterPro" id="IPR001763">
    <property type="entry name" value="Rhodanese-like_dom"/>
</dbReference>